<evidence type="ECO:0000313" key="4">
    <source>
        <dbReference type="Proteomes" id="UP000184546"/>
    </source>
</evidence>
<dbReference type="SUPFAM" id="SSF56112">
    <property type="entry name" value="Protein kinase-like (PK-like)"/>
    <property type="match status" value="1"/>
</dbReference>
<dbReference type="EMBL" id="KV878972">
    <property type="protein sequence ID" value="OJK02592.1"/>
    <property type="molecule type" value="Genomic_DNA"/>
</dbReference>
<dbReference type="GeneID" id="30971113"/>
<feature type="region of interest" description="Disordered" evidence="1">
    <location>
        <begin position="1"/>
        <end position="89"/>
    </location>
</feature>
<accession>A0A1L9X275</accession>
<dbReference type="OrthoDB" id="4062651at2759"/>
<dbReference type="OMA" id="CELLICF"/>
<reference evidence="4" key="1">
    <citation type="journal article" date="2017" name="Genome Biol.">
        <title>Comparative genomics reveals high biological diversity and specific adaptations in the industrially and medically important fungal genus Aspergillus.</title>
        <authorList>
            <person name="de Vries R.P."/>
            <person name="Riley R."/>
            <person name="Wiebenga A."/>
            <person name="Aguilar-Osorio G."/>
            <person name="Amillis S."/>
            <person name="Uchima C.A."/>
            <person name="Anderluh G."/>
            <person name="Asadollahi M."/>
            <person name="Askin M."/>
            <person name="Barry K."/>
            <person name="Battaglia E."/>
            <person name="Bayram O."/>
            <person name="Benocci T."/>
            <person name="Braus-Stromeyer S.A."/>
            <person name="Caldana C."/>
            <person name="Canovas D."/>
            <person name="Cerqueira G.C."/>
            <person name="Chen F."/>
            <person name="Chen W."/>
            <person name="Choi C."/>
            <person name="Clum A."/>
            <person name="Dos Santos R.A."/>
            <person name="Damasio A.R."/>
            <person name="Diallinas G."/>
            <person name="Emri T."/>
            <person name="Fekete E."/>
            <person name="Flipphi M."/>
            <person name="Freyberg S."/>
            <person name="Gallo A."/>
            <person name="Gournas C."/>
            <person name="Habgood R."/>
            <person name="Hainaut M."/>
            <person name="Harispe M.L."/>
            <person name="Henrissat B."/>
            <person name="Hilden K.S."/>
            <person name="Hope R."/>
            <person name="Hossain A."/>
            <person name="Karabika E."/>
            <person name="Karaffa L."/>
            <person name="Karanyi Z."/>
            <person name="Krasevec N."/>
            <person name="Kuo A."/>
            <person name="Kusch H."/>
            <person name="LaButti K."/>
            <person name="Lagendijk E.L."/>
            <person name="Lapidus A."/>
            <person name="Levasseur A."/>
            <person name="Lindquist E."/>
            <person name="Lipzen A."/>
            <person name="Logrieco A.F."/>
            <person name="MacCabe A."/>
            <person name="Maekelae M.R."/>
            <person name="Malavazi I."/>
            <person name="Melin P."/>
            <person name="Meyer V."/>
            <person name="Mielnichuk N."/>
            <person name="Miskei M."/>
            <person name="Molnar A.P."/>
            <person name="Mule G."/>
            <person name="Ngan C.Y."/>
            <person name="Orejas M."/>
            <person name="Orosz E."/>
            <person name="Ouedraogo J.P."/>
            <person name="Overkamp K.M."/>
            <person name="Park H.-S."/>
            <person name="Perrone G."/>
            <person name="Piumi F."/>
            <person name="Punt P.J."/>
            <person name="Ram A.F."/>
            <person name="Ramon A."/>
            <person name="Rauscher S."/>
            <person name="Record E."/>
            <person name="Riano-Pachon D.M."/>
            <person name="Robert V."/>
            <person name="Roehrig J."/>
            <person name="Ruller R."/>
            <person name="Salamov A."/>
            <person name="Salih N.S."/>
            <person name="Samson R.A."/>
            <person name="Sandor E."/>
            <person name="Sanguinetti M."/>
            <person name="Schuetze T."/>
            <person name="Sepcic K."/>
            <person name="Shelest E."/>
            <person name="Sherlock G."/>
            <person name="Sophianopoulou V."/>
            <person name="Squina F.M."/>
            <person name="Sun H."/>
            <person name="Susca A."/>
            <person name="Todd R.B."/>
            <person name="Tsang A."/>
            <person name="Unkles S.E."/>
            <person name="van de Wiele N."/>
            <person name="van Rossen-Uffink D."/>
            <person name="Oliveira J.V."/>
            <person name="Vesth T.C."/>
            <person name="Visser J."/>
            <person name="Yu J.-H."/>
            <person name="Zhou M."/>
            <person name="Andersen M.R."/>
            <person name="Archer D.B."/>
            <person name="Baker S.E."/>
            <person name="Benoit I."/>
            <person name="Brakhage A.A."/>
            <person name="Braus G.H."/>
            <person name="Fischer R."/>
            <person name="Frisvad J.C."/>
            <person name="Goldman G.H."/>
            <person name="Houbraken J."/>
            <person name="Oakley B."/>
            <person name="Pocsi I."/>
            <person name="Scazzocchio C."/>
            <person name="Seiboth B."/>
            <person name="vanKuyk P.A."/>
            <person name="Wortman J."/>
            <person name="Dyer P.S."/>
            <person name="Grigoriev I.V."/>
        </authorList>
    </citation>
    <scope>NUCLEOTIDE SEQUENCE [LARGE SCALE GENOMIC DNA]</scope>
    <source>
        <strain evidence="4">ATCC 16872 / CBS 172.66 / WB 5094</strain>
    </source>
</reference>
<organism evidence="3 4">
    <name type="scientific">Aspergillus aculeatus (strain ATCC 16872 / CBS 172.66 / WB 5094)</name>
    <dbReference type="NCBI Taxonomy" id="690307"/>
    <lineage>
        <taxon>Eukaryota</taxon>
        <taxon>Fungi</taxon>
        <taxon>Dikarya</taxon>
        <taxon>Ascomycota</taxon>
        <taxon>Pezizomycotina</taxon>
        <taxon>Eurotiomycetes</taxon>
        <taxon>Eurotiomycetidae</taxon>
        <taxon>Eurotiales</taxon>
        <taxon>Aspergillaceae</taxon>
        <taxon>Aspergillus</taxon>
        <taxon>Aspergillus subgen. Circumdati</taxon>
    </lineage>
</organism>
<dbReference type="GO" id="GO:0005524">
    <property type="term" value="F:ATP binding"/>
    <property type="evidence" value="ECO:0007669"/>
    <property type="project" value="InterPro"/>
</dbReference>
<protein>
    <recommendedName>
        <fullName evidence="2">Protein kinase domain-containing protein</fullName>
    </recommendedName>
</protein>
<dbReference type="GO" id="GO:0004672">
    <property type="term" value="F:protein kinase activity"/>
    <property type="evidence" value="ECO:0007669"/>
    <property type="project" value="InterPro"/>
</dbReference>
<dbReference type="PROSITE" id="PS50011">
    <property type="entry name" value="PROTEIN_KINASE_DOM"/>
    <property type="match status" value="1"/>
</dbReference>
<evidence type="ECO:0000259" key="2">
    <source>
        <dbReference type="PROSITE" id="PS50011"/>
    </source>
</evidence>
<keyword evidence="4" id="KW-1185">Reference proteome</keyword>
<dbReference type="STRING" id="690307.A0A1L9X275"/>
<evidence type="ECO:0000256" key="1">
    <source>
        <dbReference type="SAM" id="MobiDB-lite"/>
    </source>
</evidence>
<proteinExistence type="predicted"/>
<feature type="domain" description="Protein kinase" evidence="2">
    <location>
        <begin position="214"/>
        <end position="407"/>
    </location>
</feature>
<dbReference type="InterPro" id="IPR000719">
    <property type="entry name" value="Prot_kinase_dom"/>
</dbReference>
<dbReference type="InterPro" id="IPR011009">
    <property type="entry name" value="Kinase-like_dom_sf"/>
</dbReference>
<dbReference type="Proteomes" id="UP000184546">
    <property type="component" value="Unassembled WGS sequence"/>
</dbReference>
<dbReference type="Gene3D" id="1.10.510.10">
    <property type="entry name" value="Transferase(Phosphotransferase) domain 1"/>
    <property type="match status" value="1"/>
</dbReference>
<name>A0A1L9X275_ASPA1</name>
<gene>
    <name evidence="3" type="ORF">ASPACDRAFT_1853178</name>
</gene>
<evidence type="ECO:0000313" key="3">
    <source>
        <dbReference type="EMBL" id="OJK02592.1"/>
    </source>
</evidence>
<dbReference type="VEuPathDB" id="FungiDB:ASPACDRAFT_1853178"/>
<dbReference type="AlphaFoldDB" id="A0A1L9X275"/>
<dbReference type="RefSeq" id="XP_020058931.1">
    <property type="nucleotide sequence ID" value="XM_020197299.1"/>
</dbReference>
<sequence>MVGENDPAEHQRKRPKLSNDESGERDENCLTPSPIFRGLHFTPNERATEQDDPSVDSRRPPNGNDDSGPVDTKDDETETETEACSSPDVPYNVIRSAGLAYPDGCCELLICLVAKDTQFQVRMEYKKLPPDYKLTNGATLIERCVFLHDKHRRQELVDSLMPFLQPIFKEHNPPRTLDLDAHLRSSQVNLRLEIHDHPELFVGFLDVPLVPAVFQEMADVPRFELSQVESFRTIQVNKVFEVRIQGKAFLYKTTTVGTGILEAEALRLREIAARCPASLRVPRLEGFLGLGSPFPGILLAFIPSTTLGSMINIETEVALAERRTWSDQLHDAVYSLHQGGCIWGDVKPDNVLVDHNRDVWLVDFENGLTPGWVPLELVGTKAGDLEGLSNVRKKFLQLTDSAEEVDS</sequence>